<reference evidence="1 2" key="1">
    <citation type="submission" date="2015-01" db="EMBL/GenBank/DDBJ databases">
        <title>Evolution of Trichinella species and genotypes.</title>
        <authorList>
            <person name="Korhonen P.K."/>
            <person name="Edoardo P."/>
            <person name="Giuseppe L.R."/>
            <person name="Gasser R.B."/>
        </authorList>
    </citation>
    <scope>NUCLEOTIDE SEQUENCE [LARGE SCALE GENOMIC DNA]</scope>
    <source>
        <strain evidence="1">ISS3</strain>
    </source>
</reference>
<evidence type="ECO:0000313" key="2">
    <source>
        <dbReference type="Proteomes" id="UP000054776"/>
    </source>
</evidence>
<gene>
    <name evidence="1" type="ORF">T01_9089</name>
</gene>
<dbReference type="OrthoDB" id="2866996at2759"/>
<keyword evidence="2" id="KW-1185">Reference proteome</keyword>
<name>A0A0V1AJX3_TRISP</name>
<proteinExistence type="predicted"/>
<organism evidence="1 2">
    <name type="scientific">Trichinella spiralis</name>
    <name type="common">Trichina worm</name>
    <dbReference type="NCBI Taxonomy" id="6334"/>
    <lineage>
        <taxon>Eukaryota</taxon>
        <taxon>Metazoa</taxon>
        <taxon>Ecdysozoa</taxon>
        <taxon>Nematoda</taxon>
        <taxon>Enoplea</taxon>
        <taxon>Dorylaimia</taxon>
        <taxon>Trichinellida</taxon>
        <taxon>Trichinellidae</taxon>
        <taxon>Trichinella</taxon>
    </lineage>
</organism>
<sequence length="30" mass="3832">MKTRKKNVFKIQNEDMILYFKCEHYHEMLL</sequence>
<dbReference type="AlphaFoldDB" id="A0A0V1AJX3"/>
<dbReference type="InParanoid" id="A0A0V1AJX3"/>
<comment type="caution">
    <text evidence="1">The sequence shown here is derived from an EMBL/GenBank/DDBJ whole genome shotgun (WGS) entry which is preliminary data.</text>
</comment>
<dbReference type="Proteomes" id="UP000054776">
    <property type="component" value="Unassembled WGS sequence"/>
</dbReference>
<dbReference type="STRING" id="6334.A0A0V1AJX3"/>
<protein>
    <submittedName>
        <fullName evidence="1">Uncharacterized protein</fullName>
    </submittedName>
</protein>
<accession>A0A0V1AJX3</accession>
<dbReference type="EMBL" id="JYDH01001300">
    <property type="protein sequence ID" value="KRY24942.1"/>
    <property type="molecule type" value="Genomic_DNA"/>
</dbReference>
<evidence type="ECO:0000313" key="1">
    <source>
        <dbReference type="EMBL" id="KRY24942.1"/>
    </source>
</evidence>